<organism evidence="2 3">
    <name type="scientific">Natronobacillus azotifigens</name>
    <dbReference type="NCBI Taxonomy" id="472978"/>
    <lineage>
        <taxon>Bacteria</taxon>
        <taxon>Bacillati</taxon>
        <taxon>Bacillota</taxon>
        <taxon>Bacilli</taxon>
        <taxon>Bacillales</taxon>
        <taxon>Bacillaceae</taxon>
        <taxon>Natronobacillus</taxon>
    </lineage>
</organism>
<feature type="transmembrane region" description="Helical" evidence="1">
    <location>
        <begin position="134"/>
        <end position="156"/>
    </location>
</feature>
<keyword evidence="3" id="KW-1185">Reference proteome</keyword>
<dbReference type="AlphaFoldDB" id="A0A9J6R8M9"/>
<protein>
    <submittedName>
        <fullName evidence="2">Carotenoid biosynthesis protein</fullName>
    </submittedName>
</protein>
<gene>
    <name evidence="2" type="ORF">OWO01_01670</name>
</gene>
<dbReference type="Pfam" id="PF04240">
    <property type="entry name" value="Caroten_synth"/>
    <property type="match status" value="1"/>
</dbReference>
<keyword evidence="1" id="KW-0472">Membrane</keyword>
<comment type="caution">
    <text evidence="2">The sequence shown here is derived from an EMBL/GenBank/DDBJ whole genome shotgun (WGS) entry which is preliminary data.</text>
</comment>
<dbReference type="PANTHER" id="PTHR39419:SF1">
    <property type="entry name" value="SLL0814 PROTEIN"/>
    <property type="match status" value="1"/>
</dbReference>
<feature type="transmembrane region" description="Helical" evidence="1">
    <location>
        <begin position="33"/>
        <end position="51"/>
    </location>
</feature>
<dbReference type="EMBL" id="JAPRAT010000002">
    <property type="protein sequence ID" value="MCZ0701919.1"/>
    <property type="molecule type" value="Genomic_DNA"/>
</dbReference>
<name>A0A9J6R8M9_9BACI</name>
<keyword evidence="1" id="KW-0812">Transmembrane</keyword>
<dbReference type="Proteomes" id="UP001084197">
    <property type="component" value="Unassembled WGS sequence"/>
</dbReference>
<feature type="transmembrane region" description="Helical" evidence="1">
    <location>
        <begin position="60"/>
        <end position="78"/>
    </location>
</feature>
<dbReference type="RefSeq" id="WP_268778687.1">
    <property type="nucleotide sequence ID" value="NZ_JAPRAT010000002.1"/>
</dbReference>
<feature type="transmembrane region" description="Helical" evidence="1">
    <location>
        <begin position="90"/>
        <end position="114"/>
    </location>
</feature>
<evidence type="ECO:0000256" key="1">
    <source>
        <dbReference type="SAM" id="Phobius"/>
    </source>
</evidence>
<proteinExistence type="predicted"/>
<keyword evidence="1" id="KW-1133">Transmembrane helix</keyword>
<feature type="transmembrane region" description="Helical" evidence="1">
    <location>
        <begin position="168"/>
        <end position="188"/>
    </location>
</feature>
<evidence type="ECO:0000313" key="3">
    <source>
        <dbReference type="Proteomes" id="UP001084197"/>
    </source>
</evidence>
<sequence>MREKPILLPLFIIWYTIGFILQVFFVLPESLAFSKPAFLIFYSLSLVEWIGKKEGGWKKVLLGSIIVALSTFFVEILSVETGFPFGEYSYSTILGPLVVGVPFTIALAWVGVLLNSLIMSSQNNKTKRALETGFWIVIIDLILDPVAVLEGYWTWYNPGAFSYYDIPITNFFTWFILGALLSYLFPLYKRSKQMLRMNTFIYQLMLLLFGALALTHGVLSISIMSVLFILLAEGKYRYDSGK</sequence>
<dbReference type="PANTHER" id="PTHR39419">
    <property type="entry name" value="SLL0814 PROTEIN"/>
    <property type="match status" value="1"/>
</dbReference>
<feature type="transmembrane region" description="Helical" evidence="1">
    <location>
        <begin position="200"/>
        <end position="232"/>
    </location>
</feature>
<reference evidence="2" key="1">
    <citation type="submission" date="2022-11" db="EMBL/GenBank/DDBJ databases">
        <title>WGS of Natronobacillus azotifigens 24KS-1, an anaerobic diazotrophic haloalkaliphile from soda-rich habitats.</title>
        <authorList>
            <person name="Sorokin D.Y."/>
            <person name="Merkel A.Y."/>
        </authorList>
    </citation>
    <scope>NUCLEOTIDE SEQUENCE</scope>
    <source>
        <strain evidence="2">24KS-1</strain>
    </source>
</reference>
<accession>A0A9J6R8M9</accession>
<evidence type="ECO:0000313" key="2">
    <source>
        <dbReference type="EMBL" id="MCZ0701919.1"/>
    </source>
</evidence>
<dbReference type="InterPro" id="IPR007354">
    <property type="entry name" value="CruF-like"/>
</dbReference>
<feature type="transmembrane region" description="Helical" evidence="1">
    <location>
        <begin position="7"/>
        <end position="27"/>
    </location>
</feature>